<comment type="caution">
    <text evidence="2">The sequence shown here is derived from an EMBL/GenBank/DDBJ whole genome shotgun (WGS) entry which is preliminary data.</text>
</comment>
<feature type="signal peptide" evidence="1">
    <location>
        <begin position="1"/>
        <end position="19"/>
    </location>
</feature>
<evidence type="ECO:0008006" key="4">
    <source>
        <dbReference type="Google" id="ProtNLM"/>
    </source>
</evidence>
<evidence type="ECO:0000313" key="3">
    <source>
        <dbReference type="Proteomes" id="UP000616885"/>
    </source>
</evidence>
<proteinExistence type="predicted"/>
<reference evidence="2" key="1">
    <citation type="submission" date="2020-10" db="EMBL/GenBank/DDBJ databases">
        <title>High-Quality Genome Resource of Clonostachys rosea strain S41 by Oxford Nanopore Long-Read Sequencing.</title>
        <authorList>
            <person name="Wang H."/>
        </authorList>
    </citation>
    <scope>NUCLEOTIDE SEQUENCE</scope>
    <source>
        <strain evidence="2">S41</strain>
    </source>
</reference>
<evidence type="ECO:0000313" key="2">
    <source>
        <dbReference type="EMBL" id="KAF9752762.1"/>
    </source>
</evidence>
<dbReference type="Proteomes" id="UP000616885">
    <property type="component" value="Unassembled WGS sequence"/>
</dbReference>
<gene>
    <name evidence="2" type="ORF">IM811_014556</name>
</gene>
<organism evidence="2 3">
    <name type="scientific">Bionectria ochroleuca</name>
    <name type="common">Gliocladium roseum</name>
    <dbReference type="NCBI Taxonomy" id="29856"/>
    <lineage>
        <taxon>Eukaryota</taxon>
        <taxon>Fungi</taxon>
        <taxon>Dikarya</taxon>
        <taxon>Ascomycota</taxon>
        <taxon>Pezizomycotina</taxon>
        <taxon>Sordariomycetes</taxon>
        <taxon>Hypocreomycetidae</taxon>
        <taxon>Hypocreales</taxon>
        <taxon>Bionectriaceae</taxon>
        <taxon>Clonostachys</taxon>
    </lineage>
</organism>
<protein>
    <recommendedName>
        <fullName evidence="4">Secreted protein</fullName>
    </recommendedName>
</protein>
<dbReference type="AlphaFoldDB" id="A0A8H7NBV8"/>
<dbReference type="EMBL" id="JADCTT010000005">
    <property type="protein sequence ID" value="KAF9752762.1"/>
    <property type="molecule type" value="Genomic_DNA"/>
</dbReference>
<accession>A0A8H7NBV8</accession>
<feature type="chain" id="PRO_5034193736" description="Secreted protein" evidence="1">
    <location>
        <begin position="20"/>
        <end position="167"/>
    </location>
</feature>
<keyword evidence="1" id="KW-0732">Signal</keyword>
<sequence length="167" mass="17323">MRVIPIAVTGVSMLGLVAAQGSCAPSGAHVQSGTQECHCNTDGSITCSSFQVCGVGNTNANVDANSAYSATVQCRNKGGQIVDVKSQDINISKPVNNIRAKNGCLTIPEITTGPAPTATQFENQATCPNKNWSKQLLGGTIVDNYSYTVTFVGFSCSYVSFSGTCNA</sequence>
<evidence type="ECO:0000256" key="1">
    <source>
        <dbReference type="SAM" id="SignalP"/>
    </source>
</evidence>
<name>A0A8H7NBV8_BIOOC</name>